<dbReference type="AlphaFoldDB" id="A0A1X2H7S8"/>
<dbReference type="Proteomes" id="UP000242180">
    <property type="component" value="Unassembled WGS sequence"/>
</dbReference>
<dbReference type="PANTHER" id="PTHR15696">
    <property type="entry name" value="SMG-7 SUPPRESSOR WITH MORPHOLOGICAL EFFECT ON GENITALIA PROTEIN 7"/>
    <property type="match status" value="1"/>
</dbReference>
<dbReference type="Pfam" id="PF10373">
    <property type="entry name" value="EST1_DNA_bind"/>
    <property type="match status" value="1"/>
</dbReference>
<evidence type="ECO:0000256" key="1">
    <source>
        <dbReference type="SAM" id="Coils"/>
    </source>
</evidence>
<name>A0A1X2H7S8_SYNRA</name>
<evidence type="ECO:0000259" key="3">
    <source>
        <dbReference type="Pfam" id="PF10373"/>
    </source>
</evidence>
<evidence type="ECO:0000256" key="2">
    <source>
        <dbReference type="SAM" id="MobiDB-lite"/>
    </source>
</evidence>
<evidence type="ECO:0000313" key="6">
    <source>
        <dbReference type="Proteomes" id="UP000242180"/>
    </source>
</evidence>
<keyword evidence="6" id="KW-1185">Reference proteome</keyword>
<feature type="compositionally biased region" description="Basic residues" evidence="2">
    <location>
        <begin position="13"/>
        <end position="28"/>
    </location>
</feature>
<gene>
    <name evidence="5" type="ORF">BCR43DRAFT_326635</name>
</gene>
<dbReference type="STRING" id="13706.A0A1X2H7S8"/>
<dbReference type="Gene3D" id="1.25.40.10">
    <property type="entry name" value="Tetratricopeptide repeat domain"/>
    <property type="match status" value="1"/>
</dbReference>
<feature type="coiled-coil region" evidence="1">
    <location>
        <begin position="51"/>
        <end position="78"/>
    </location>
</feature>
<dbReference type="GO" id="GO:0070034">
    <property type="term" value="F:telomerase RNA binding"/>
    <property type="evidence" value="ECO:0007669"/>
    <property type="project" value="TreeGrafter"/>
</dbReference>
<dbReference type="InParanoid" id="A0A1X2H7S8"/>
<evidence type="ECO:0000313" key="5">
    <source>
        <dbReference type="EMBL" id="ORY94616.1"/>
    </source>
</evidence>
<dbReference type="InterPro" id="IPR045153">
    <property type="entry name" value="Est1/Ebs1-like"/>
</dbReference>
<dbReference type="Pfam" id="PF10374">
    <property type="entry name" value="EST1"/>
    <property type="match status" value="1"/>
</dbReference>
<comment type="caution">
    <text evidence="5">The sequence shown here is derived from an EMBL/GenBank/DDBJ whole genome shotgun (WGS) entry which is preliminary data.</text>
</comment>
<dbReference type="InterPro" id="IPR018834">
    <property type="entry name" value="DNA/RNA-bd_Est1-type"/>
</dbReference>
<dbReference type="GO" id="GO:0000184">
    <property type="term" value="P:nuclear-transcribed mRNA catabolic process, nonsense-mediated decay"/>
    <property type="evidence" value="ECO:0007669"/>
    <property type="project" value="TreeGrafter"/>
</dbReference>
<proteinExistence type="predicted"/>
<feature type="region of interest" description="Disordered" evidence="2">
    <location>
        <begin position="1"/>
        <end position="42"/>
    </location>
</feature>
<feature type="domain" description="DNA/RNA-binding" evidence="3">
    <location>
        <begin position="228"/>
        <end position="537"/>
    </location>
</feature>
<evidence type="ECO:0000259" key="4">
    <source>
        <dbReference type="Pfam" id="PF10374"/>
    </source>
</evidence>
<dbReference type="SUPFAM" id="SSF48452">
    <property type="entry name" value="TPR-like"/>
    <property type="match status" value="1"/>
</dbReference>
<sequence>MQAPVSPPDIKKRSSNQRRRRRRRPRNKKTQEDQEDSLYQPRNLQRRDVSLTDLISEATALERQLVELSKNIDAATEDEIVYVRRHLQGIYRHILVHDLLFASHHRIDDKMWRLIFYPTIEEIRTKLRKLNPATDQGKRPALLKQLAQYLDTSFQYYRDMNSRIKNEYSVDVASIGVDLFRQSASTDEQVAIVLQSNYICMGDLSRYRASQTISREDKKTADGYWRMAKDCYHRAIDASRTSGKPYSQLALVSVSSGSAIDVVWYYCMSLAMKHASTVARDNLKAFYSKLRFSSSDEDVGAQPPKQIARFAESFLQIHKQTMFSNGSLDTAQLTVPDNLCTSLAKIIHFAAKDPANEKSAASMLHIFKNTLTRVIGILIITVWDLGEQMKKKGSNSTQLQMLQGYLMAFGFKMFAELFKVIQSTWSPLKEHMDPDQIVRIEDIVDTAILPGVSIWCTFFFSNLPLMAQFCAVNANTEIRSGVRARESEKRQLVRAMQAFLSAIIAHPMFPDPVDHVLPITYPVSEDKVLLGIQPLIRFHAMVDFYKEIGYEDQGSLARKQVRWGRVRELVKRLADSNQGRAKIQCDR</sequence>
<dbReference type="GO" id="GO:0042162">
    <property type="term" value="F:telomeric DNA binding"/>
    <property type="evidence" value="ECO:0007669"/>
    <property type="project" value="TreeGrafter"/>
</dbReference>
<dbReference type="EMBL" id="MCGN01000007">
    <property type="protein sequence ID" value="ORY94616.1"/>
    <property type="molecule type" value="Genomic_DNA"/>
</dbReference>
<dbReference type="GO" id="GO:0005697">
    <property type="term" value="C:telomerase holoenzyme complex"/>
    <property type="evidence" value="ECO:0007669"/>
    <property type="project" value="TreeGrafter"/>
</dbReference>
<keyword evidence="1" id="KW-0175">Coiled coil</keyword>
<accession>A0A1X2H7S8</accession>
<reference evidence="5 6" key="1">
    <citation type="submission" date="2016-07" db="EMBL/GenBank/DDBJ databases">
        <title>Pervasive Adenine N6-methylation of Active Genes in Fungi.</title>
        <authorList>
            <consortium name="DOE Joint Genome Institute"/>
            <person name="Mondo S.J."/>
            <person name="Dannebaum R.O."/>
            <person name="Kuo R.C."/>
            <person name="Labutti K."/>
            <person name="Haridas S."/>
            <person name="Kuo A."/>
            <person name="Salamov A."/>
            <person name="Ahrendt S.R."/>
            <person name="Lipzen A."/>
            <person name="Sullivan W."/>
            <person name="Andreopoulos W.B."/>
            <person name="Clum A."/>
            <person name="Lindquist E."/>
            <person name="Daum C."/>
            <person name="Ramamoorthy G.K."/>
            <person name="Gryganskyi A."/>
            <person name="Culley D."/>
            <person name="Magnuson J.K."/>
            <person name="James T.Y."/>
            <person name="O'Malley M.A."/>
            <person name="Stajich J.E."/>
            <person name="Spatafora J.W."/>
            <person name="Visel A."/>
            <person name="Grigoriev I.V."/>
        </authorList>
    </citation>
    <scope>NUCLEOTIDE SEQUENCE [LARGE SCALE GENOMIC DNA]</scope>
    <source>
        <strain evidence="5 6">NRRL 2496</strain>
    </source>
</reference>
<dbReference type="InterPro" id="IPR019458">
    <property type="entry name" value="Est1-like_N"/>
</dbReference>
<dbReference type="OMA" id="ASHHRID"/>
<dbReference type="PANTHER" id="PTHR15696:SF0">
    <property type="entry name" value="TELOMERASE-BINDING PROTEIN EST1A"/>
    <property type="match status" value="1"/>
</dbReference>
<dbReference type="OrthoDB" id="69928at2759"/>
<organism evidence="5 6">
    <name type="scientific">Syncephalastrum racemosum</name>
    <name type="common">Filamentous fungus</name>
    <dbReference type="NCBI Taxonomy" id="13706"/>
    <lineage>
        <taxon>Eukaryota</taxon>
        <taxon>Fungi</taxon>
        <taxon>Fungi incertae sedis</taxon>
        <taxon>Mucoromycota</taxon>
        <taxon>Mucoromycotina</taxon>
        <taxon>Mucoromycetes</taxon>
        <taxon>Mucorales</taxon>
        <taxon>Syncephalastraceae</taxon>
        <taxon>Syncephalastrum</taxon>
    </lineage>
</organism>
<protein>
    <recommendedName>
        <fullName evidence="7">Telomerase activating protein Est1-like N-terminal domain-containing protein</fullName>
    </recommendedName>
</protein>
<evidence type="ECO:0008006" key="7">
    <source>
        <dbReference type="Google" id="ProtNLM"/>
    </source>
</evidence>
<feature type="domain" description="Telomerase activating protein Est1-like N-terminal" evidence="4">
    <location>
        <begin position="107"/>
        <end position="209"/>
    </location>
</feature>
<dbReference type="InterPro" id="IPR011990">
    <property type="entry name" value="TPR-like_helical_dom_sf"/>
</dbReference>